<evidence type="ECO:0000259" key="2">
    <source>
        <dbReference type="Pfam" id="PF25906"/>
    </source>
</evidence>
<name>A0ABV4Q6D3_9ACTN</name>
<dbReference type="PANTHER" id="PTHR33744">
    <property type="entry name" value="CARBOHYDRATE DIACID REGULATOR"/>
    <property type="match status" value="1"/>
</dbReference>
<sequence>MPTSHETLARSRTSGAPLRRLRRLVPDIAAEAADTARAQVLAYAWGRPDDRDLLREAVAVALAAFLGSPEPPCEPPAQALRAFRELGGAEAAGGRGPDDLRALLSVTIGVVAEHLTEEAARHGVDLGPGRGGALLRTGLAYSDRLRQAAAAGHYAVDARDAGGAGRERRRLVELLLRAAPDPGELREAAARAGWPLPRTVAAIAVGGRRGPAAPSRFLPADVLSGLHLDVPCLIFPDPGGAGRRAVLETMLGDHPAVVGPTVEVTRAALSLRLACRGLDLLPSDVLSAGGPVHVREHIPTLLLVQNPELTRRLADRKLAPLRRLRPLQQARLVETLLAYFECGFNANSAAVRLHTHPQTVRNRIRRLEPLFGPDLYDPASALDYLMALHSWRLDAAAGDGAKTVPRRTKRTA</sequence>
<organism evidence="3 4">
    <name type="scientific">Actinomadura monticuli</name>
    <dbReference type="NCBI Taxonomy" id="3097367"/>
    <lineage>
        <taxon>Bacteria</taxon>
        <taxon>Bacillati</taxon>
        <taxon>Actinomycetota</taxon>
        <taxon>Actinomycetes</taxon>
        <taxon>Streptosporangiales</taxon>
        <taxon>Thermomonosporaceae</taxon>
        <taxon>Actinomadura</taxon>
    </lineage>
</organism>
<dbReference type="InterPro" id="IPR051448">
    <property type="entry name" value="CdaR-like_regulators"/>
</dbReference>
<reference evidence="3 4" key="1">
    <citation type="submission" date="2023-11" db="EMBL/GenBank/DDBJ databases">
        <title>Actinomadura monticuli sp. nov., isolated from volcanic ash.</title>
        <authorList>
            <person name="Lee S.D."/>
            <person name="Yang H."/>
            <person name="Kim I.S."/>
        </authorList>
    </citation>
    <scope>NUCLEOTIDE SEQUENCE [LARGE SCALE GENOMIC DNA]</scope>
    <source>
        <strain evidence="3 4">DLS-62</strain>
    </source>
</reference>
<comment type="caution">
    <text evidence="3">The sequence shown here is derived from an EMBL/GenBank/DDBJ whole genome shotgun (WGS) entry which is preliminary data.</text>
</comment>
<dbReference type="Gene3D" id="1.10.10.2840">
    <property type="entry name" value="PucR C-terminal helix-turn-helix domain"/>
    <property type="match status" value="1"/>
</dbReference>
<dbReference type="InterPro" id="IPR025736">
    <property type="entry name" value="PucR_C-HTH_dom"/>
</dbReference>
<evidence type="ECO:0000313" key="4">
    <source>
        <dbReference type="Proteomes" id="UP001569963"/>
    </source>
</evidence>
<feature type="domain" description="PucR-like N-terminal" evidence="2">
    <location>
        <begin position="20"/>
        <end position="176"/>
    </location>
</feature>
<keyword evidence="4" id="KW-1185">Reference proteome</keyword>
<dbReference type="InterPro" id="IPR058663">
    <property type="entry name" value="PucR-like_N"/>
</dbReference>
<dbReference type="Pfam" id="PF25906">
    <property type="entry name" value="PucR-like_N"/>
    <property type="match status" value="1"/>
</dbReference>
<dbReference type="PANTHER" id="PTHR33744:SF1">
    <property type="entry name" value="DNA-BINDING TRANSCRIPTIONAL ACTIVATOR ADER"/>
    <property type="match status" value="1"/>
</dbReference>
<accession>A0ABV4Q6D3</accession>
<dbReference type="InterPro" id="IPR042070">
    <property type="entry name" value="PucR_C-HTH_sf"/>
</dbReference>
<dbReference type="Pfam" id="PF13556">
    <property type="entry name" value="HTH_30"/>
    <property type="match status" value="1"/>
</dbReference>
<gene>
    <name evidence="3" type="ORF">SM611_04750</name>
</gene>
<proteinExistence type="predicted"/>
<dbReference type="Proteomes" id="UP001569963">
    <property type="component" value="Unassembled WGS sequence"/>
</dbReference>
<feature type="domain" description="PucR C-terminal helix-turn-helix" evidence="1">
    <location>
        <begin position="332"/>
        <end position="389"/>
    </location>
</feature>
<dbReference type="RefSeq" id="WP_371947571.1">
    <property type="nucleotide sequence ID" value="NZ_JAXCEI010000002.1"/>
</dbReference>
<dbReference type="EMBL" id="JAXCEI010000002">
    <property type="protein sequence ID" value="MFA1538231.1"/>
    <property type="molecule type" value="Genomic_DNA"/>
</dbReference>
<evidence type="ECO:0000259" key="1">
    <source>
        <dbReference type="Pfam" id="PF13556"/>
    </source>
</evidence>
<evidence type="ECO:0000313" key="3">
    <source>
        <dbReference type="EMBL" id="MFA1538231.1"/>
    </source>
</evidence>
<protein>
    <submittedName>
        <fullName evidence="3">Helix-turn-helix domain-containing protein</fullName>
    </submittedName>
</protein>